<protein>
    <submittedName>
        <fullName evidence="2">Uncharacterized protein</fullName>
    </submittedName>
</protein>
<dbReference type="OrthoDB" id="9815750at2"/>
<dbReference type="AlphaFoldDB" id="A0A4R6Q0V1"/>
<dbReference type="Proteomes" id="UP000295500">
    <property type="component" value="Unassembled WGS sequence"/>
</dbReference>
<dbReference type="RefSeq" id="WP_133528664.1">
    <property type="nucleotide sequence ID" value="NZ_SNXO01000022.1"/>
</dbReference>
<proteinExistence type="predicted"/>
<keyword evidence="1" id="KW-0472">Membrane</keyword>
<name>A0A4R6Q0V1_9FIRM</name>
<keyword evidence="1" id="KW-1133">Transmembrane helix</keyword>
<evidence type="ECO:0000313" key="2">
    <source>
        <dbReference type="EMBL" id="TDP54370.1"/>
    </source>
</evidence>
<reference evidence="2 3" key="1">
    <citation type="submission" date="2019-03" db="EMBL/GenBank/DDBJ databases">
        <title>Genomic Encyclopedia of Type Strains, Phase IV (KMG-IV): sequencing the most valuable type-strain genomes for metagenomic binning, comparative biology and taxonomic classification.</title>
        <authorList>
            <person name="Goeker M."/>
        </authorList>
    </citation>
    <scope>NUCLEOTIDE SEQUENCE [LARGE SCALE GENOMIC DNA]</scope>
    <source>
        <strain evidence="2 3">DSM 28287</strain>
    </source>
</reference>
<gene>
    <name evidence="2" type="ORF">EV211_1227</name>
</gene>
<evidence type="ECO:0000256" key="1">
    <source>
        <dbReference type="SAM" id="Phobius"/>
    </source>
</evidence>
<feature type="transmembrane region" description="Helical" evidence="1">
    <location>
        <begin position="85"/>
        <end position="105"/>
    </location>
</feature>
<keyword evidence="3" id="KW-1185">Reference proteome</keyword>
<feature type="transmembrane region" description="Helical" evidence="1">
    <location>
        <begin position="111"/>
        <end position="128"/>
    </location>
</feature>
<organism evidence="2 3">
    <name type="scientific">Aminicella lysinilytica</name>
    <dbReference type="NCBI Taxonomy" id="433323"/>
    <lineage>
        <taxon>Bacteria</taxon>
        <taxon>Bacillati</taxon>
        <taxon>Bacillota</taxon>
        <taxon>Clostridia</taxon>
        <taxon>Peptostreptococcales</taxon>
        <taxon>Anaerovoracaceae</taxon>
        <taxon>Aminicella</taxon>
    </lineage>
</organism>
<feature type="transmembrane region" description="Helical" evidence="1">
    <location>
        <begin position="28"/>
        <end position="50"/>
    </location>
</feature>
<dbReference type="SUPFAM" id="SSF55785">
    <property type="entry name" value="PYP-like sensor domain (PAS domain)"/>
    <property type="match status" value="1"/>
</dbReference>
<dbReference type="EMBL" id="SNXO01000022">
    <property type="protein sequence ID" value="TDP54370.1"/>
    <property type="molecule type" value="Genomic_DNA"/>
</dbReference>
<comment type="caution">
    <text evidence="2">The sequence shown here is derived from an EMBL/GenBank/DDBJ whole genome shotgun (WGS) entry which is preliminary data.</text>
</comment>
<dbReference type="Gene3D" id="3.30.450.20">
    <property type="entry name" value="PAS domain"/>
    <property type="match status" value="2"/>
</dbReference>
<accession>A0A4R6Q0V1</accession>
<keyword evidence="1" id="KW-0812">Transmembrane</keyword>
<feature type="transmembrane region" description="Helical" evidence="1">
    <location>
        <begin position="165"/>
        <end position="186"/>
    </location>
</feature>
<feature type="transmembrane region" description="Helical" evidence="1">
    <location>
        <begin position="56"/>
        <end position="73"/>
    </location>
</feature>
<dbReference type="InterPro" id="IPR035965">
    <property type="entry name" value="PAS-like_dom_sf"/>
</dbReference>
<sequence length="469" mass="53863">MDKKYSFNRIGDLIDDNANKVHQVNRKFLSGVALMEALVSCAMTVIYALMGIDGHFYMYMAFCLVCVVLYLLIRYELPKSKPWSILPLGYAFLTAEMLMAMFVDMSTGNEQNSIAMIITVLTAPVIMIDKPLRMGSFLTGIAVIYIIAAHQYMDPATMFDSEADVVIAAVIGIFLGWFLAYVRVGYLNNLRIVQKQEKVLEESDAKFSEVIHIARTAVWDYDIRKKQFILPPGSAYDFSLEYYGLEDRVIDDVPRAFLPHCVTKEDEKKLIAIYGKLTSGVEQISDTVWFRNSPDSEPRCDLITLRTIFNDEGEPVSARCLAQDITYRMKQNQLELIEKMAEQTEDIMNSVPCGICVIYMYSEHDVKRAYSNETMYRLLRYSEDEIKAVMEEKNRKGPGLIEEDFLDIFQGIHPDDMNKFREAFEEGYNTTKFEVNNFRNICNDGTYIRLSGEFIYKETRNGARVYYGA</sequence>
<feature type="transmembrane region" description="Helical" evidence="1">
    <location>
        <begin position="135"/>
        <end position="153"/>
    </location>
</feature>
<evidence type="ECO:0000313" key="3">
    <source>
        <dbReference type="Proteomes" id="UP000295500"/>
    </source>
</evidence>